<dbReference type="Proteomes" id="UP000763641">
    <property type="component" value="Unassembled WGS sequence"/>
</dbReference>
<evidence type="ECO:0000313" key="1">
    <source>
        <dbReference type="EMBL" id="MBM6577857.1"/>
    </source>
</evidence>
<reference evidence="1 2" key="1">
    <citation type="submission" date="2020-12" db="EMBL/GenBank/DDBJ databases">
        <title>Sphingomonas sp.</title>
        <authorList>
            <person name="Kim M.K."/>
        </authorList>
    </citation>
    <scope>NUCLEOTIDE SEQUENCE [LARGE SCALE GENOMIC DNA]</scope>
    <source>
        <strain evidence="1 2">BT552</strain>
    </source>
</reference>
<dbReference type="EMBL" id="JAFEMC010000005">
    <property type="protein sequence ID" value="MBM6577857.1"/>
    <property type="molecule type" value="Genomic_DNA"/>
</dbReference>
<evidence type="ECO:0008006" key="3">
    <source>
        <dbReference type="Google" id="ProtNLM"/>
    </source>
</evidence>
<evidence type="ECO:0000313" key="2">
    <source>
        <dbReference type="Proteomes" id="UP000763641"/>
    </source>
</evidence>
<keyword evidence="2" id="KW-1185">Reference proteome</keyword>
<sequence>MTNINAIIKGGCAEDGLVFFELPCHPQDGATAWHLGNLVHIHSQRLGAHNTPSAEHGNEILAHAKGKYGEIAFHNWLITLGLVISHTPFRDDYTQKVGDDDFIVNGHRLEIKSKMRTDASSFPPKPYYNVNLGKKGIEEAIHVFVEISGRDPLDRAPPALIVGWATPDLIRKKGEQTWPGKLSDNGRFTFKRHDWDIAISDLFDPFSLSSILKAA</sequence>
<organism evidence="1 2">
    <name type="scientific">Sphingomonas longa</name>
    <dbReference type="NCBI Taxonomy" id="2778730"/>
    <lineage>
        <taxon>Bacteria</taxon>
        <taxon>Pseudomonadati</taxon>
        <taxon>Pseudomonadota</taxon>
        <taxon>Alphaproteobacteria</taxon>
        <taxon>Sphingomonadales</taxon>
        <taxon>Sphingomonadaceae</taxon>
        <taxon>Sphingomonas</taxon>
    </lineage>
</organism>
<accession>A0ABS2DA91</accession>
<dbReference type="RefSeq" id="WP_204199957.1">
    <property type="nucleotide sequence ID" value="NZ_JAFEMC010000005.1"/>
</dbReference>
<comment type="caution">
    <text evidence="1">The sequence shown here is derived from an EMBL/GenBank/DDBJ whole genome shotgun (WGS) entry which is preliminary data.</text>
</comment>
<gene>
    <name evidence="1" type="ORF">ILT43_15855</name>
</gene>
<protein>
    <recommendedName>
        <fullName evidence="3">Restriction endonuclease</fullName>
    </recommendedName>
</protein>
<name>A0ABS2DA91_9SPHN</name>
<proteinExistence type="predicted"/>